<reference evidence="5" key="1">
    <citation type="journal article" date="2014" name="Int. J. Syst. Evol. Microbiol.">
        <title>Complete genome sequence of Corynebacterium casei LMG S-19264T (=DSM 44701T), isolated from a smear-ripened cheese.</title>
        <authorList>
            <consortium name="US DOE Joint Genome Institute (JGI-PGF)"/>
            <person name="Walter F."/>
            <person name="Albersmeier A."/>
            <person name="Kalinowski J."/>
            <person name="Ruckert C."/>
        </authorList>
    </citation>
    <scope>NUCLEOTIDE SEQUENCE</scope>
    <source>
        <strain evidence="5">CGMCC 1.15448</strain>
    </source>
</reference>
<dbReference type="InterPro" id="IPR000743">
    <property type="entry name" value="Glyco_hydro_28"/>
</dbReference>
<keyword evidence="3 4" id="KW-0326">Glycosidase</keyword>
<dbReference type="SMART" id="SM00710">
    <property type="entry name" value="PbH1"/>
    <property type="match status" value="7"/>
</dbReference>
<dbReference type="InterPro" id="IPR051801">
    <property type="entry name" value="GH28_Enzymes"/>
</dbReference>
<reference evidence="5" key="2">
    <citation type="submission" date="2020-09" db="EMBL/GenBank/DDBJ databases">
        <authorList>
            <person name="Sun Q."/>
            <person name="Zhou Y."/>
        </authorList>
    </citation>
    <scope>NUCLEOTIDE SEQUENCE</scope>
    <source>
        <strain evidence="5">CGMCC 1.15448</strain>
    </source>
</reference>
<dbReference type="Proteomes" id="UP000607559">
    <property type="component" value="Unassembled WGS sequence"/>
</dbReference>
<dbReference type="PANTHER" id="PTHR31339">
    <property type="entry name" value="PECTIN LYASE-RELATED"/>
    <property type="match status" value="1"/>
</dbReference>
<organism evidence="5 6">
    <name type="scientific">Puia dinghuensis</name>
    <dbReference type="NCBI Taxonomy" id="1792502"/>
    <lineage>
        <taxon>Bacteria</taxon>
        <taxon>Pseudomonadati</taxon>
        <taxon>Bacteroidota</taxon>
        <taxon>Chitinophagia</taxon>
        <taxon>Chitinophagales</taxon>
        <taxon>Chitinophagaceae</taxon>
        <taxon>Puia</taxon>
    </lineage>
</organism>
<evidence type="ECO:0000256" key="3">
    <source>
        <dbReference type="ARBA" id="ARBA00023295"/>
    </source>
</evidence>
<dbReference type="AlphaFoldDB" id="A0A8J2XTH4"/>
<evidence type="ECO:0000313" key="6">
    <source>
        <dbReference type="Proteomes" id="UP000607559"/>
    </source>
</evidence>
<dbReference type="SUPFAM" id="SSF51126">
    <property type="entry name" value="Pectin lyase-like"/>
    <property type="match status" value="1"/>
</dbReference>
<dbReference type="Gene3D" id="2.160.20.10">
    <property type="entry name" value="Single-stranded right-handed beta-helix, Pectin lyase-like"/>
    <property type="match status" value="1"/>
</dbReference>
<evidence type="ECO:0000256" key="4">
    <source>
        <dbReference type="RuleBase" id="RU361169"/>
    </source>
</evidence>
<dbReference type="InterPro" id="IPR006626">
    <property type="entry name" value="PbH1"/>
</dbReference>
<dbReference type="EMBL" id="BMJC01000005">
    <property type="protein sequence ID" value="GGB17383.1"/>
    <property type="molecule type" value="Genomic_DNA"/>
</dbReference>
<dbReference type="PANTHER" id="PTHR31339:SF9">
    <property type="entry name" value="PLASMIN AND FIBRONECTIN-BINDING PROTEIN A"/>
    <property type="match status" value="1"/>
</dbReference>
<accession>A0A8J2XTH4</accession>
<comment type="similarity">
    <text evidence="1 4">Belongs to the glycosyl hydrolase 28 family.</text>
</comment>
<dbReference type="GO" id="GO:0005975">
    <property type="term" value="P:carbohydrate metabolic process"/>
    <property type="evidence" value="ECO:0007669"/>
    <property type="project" value="InterPro"/>
</dbReference>
<protein>
    <submittedName>
        <fullName evidence="5">Exo-poly-alpha-D-galacturonosidase</fullName>
    </submittedName>
</protein>
<evidence type="ECO:0000256" key="2">
    <source>
        <dbReference type="ARBA" id="ARBA00022801"/>
    </source>
</evidence>
<comment type="caution">
    <text evidence="5">The sequence shown here is derived from an EMBL/GenBank/DDBJ whole genome shotgun (WGS) entry which is preliminary data.</text>
</comment>
<evidence type="ECO:0000313" key="5">
    <source>
        <dbReference type="EMBL" id="GGB17383.1"/>
    </source>
</evidence>
<proteinExistence type="inferred from homology"/>
<dbReference type="InterPro" id="IPR012334">
    <property type="entry name" value="Pectin_lyas_fold"/>
</dbReference>
<dbReference type="InterPro" id="IPR011050">
    <property type="entry name" value="Pectin_lyase_fold/virulence"/>
</dbReference>
<gene>
    <name evidence="5" type="ORF">GCM10011511_46460</name>
</gene>
<name>A0A8J2XTH4_9BACT</name>
<dbReference type="GO" id="GO:0004650">
    <property type="term" value="F:polygalacturonase activity"/>
    <property type="evidence" value="ECO:0007669"/>
    <property type="project" value="InterPro"/>
</dbReference>
<keyword evidence="6" id="KW-1185">Reference proteome</keyword>
<sequence>MFVLVLATDVAVAGGPSFVITHYGAKGDGKTMNTRAIQRAIDAAAAAGGGIVVVPSGKFLTGVITLKSGVELHLAADAVLLGSTRRSDYGGERASALIVADGQQGIAITGGGVIDGEGREVVEDVYRMLKAGTLQDPDWQKENPWHQKRPNEYNRPGIIHFTHCTNVRLDSVLLKDAACWVQTYTECDHLSLTNLRVQSTAYWNNDGIDVVDCKDVQITGCVVNADDDGICLKSSNPASRCENILVAHCDVRSSASGIKFGTASFGGFKNITIKDVTVHDTYRSALALECVDGGAMENVTVENVAAVNTGNALFIRLGHRNQQLPPGSVRHVTIKNLHVEVPAGKPDKGYEMEGPEMGYAHNFFPASIVGIPGHPVEDVVFENVEIVYKGVEDKSLGRYGLDSLAYVPENESAYPEYSMFGELPAWGLYVRHVSGLQLRQVTLRHQQESFRPAMVFDDVKGVSVEGAP</sequence>
<dbReference type="Pfam" id="PF00295">
    <property type="entry name" value="Glyco_hydro_28"/>
    <property type="match status" value="1"/>
</dbReference>
<keyword evidence="2 4" id="KW-0378">Hydrolase</keyword>
<evidence type="ECO:0000256" key="1">
    <source>
        <dbReference type="ARBA" id="ARBA00008834"/>
    </source>
</evidence>